<dbReference type="RefSeq" id="WP_106358554.1">
    <property type="nucleotide sequence ID" value="NZ_PVTP01000010.1"/>
</dbReference>
<dbReference type="Proteomes" id="UP000238007">
    <property type="component" value="Unassembled WGS sequence"/>
</dbReference>
<evidence type="ECO:0000313" key="2">
    <source>
        <dbReference type="EMBL" id="PRY75985.1"/>
    </source>
</evidence>
<evidence type="ECO:0000313" key="3">
    <source>
        <dbReference type="Proteomes" id="UP000238007"/>
    </source>
</evidence>
<keyword evidence="3" id="KW-1185">Reference proteome</keyword>
<keyword evidence="1" id="KW-0732">Signal</keyword>
<protein>
    <recommendedName>
        <fullName evidence="4">HdeA/HdeB family protein</fullName>
    </recommendedName>
</protein>
<proteinExistence type="predicted"/>
<accession>A0A2T0VVZ8</accession>
<dbReference type="OrthoDB" id="7861733at2"/>
<feature type="signal peptide" evidence="1">
    <location>
        <begin position="1"/>
        <end position="20"/>
    </location>
</feature>
<sequence length="87" mass="9226">MKIEALITAIAVCVSSAAYASDECTSELVDVKLEQAKEAIQIIGQNDPDLMFAVVSEFQENITVAKASVEMAPLCETYDAVIAAVEG</sequence>
<comment type="caution">
    <text evidence="2">The sequence shown here is derived from an EMBL/GenBank/DDBJ whole genome shotgun (WGS) entry which is preliminary data.</text>
</comment>
<dbReference type="EMBL" id="PVTP01000010">
    <property type="protein sequence ID" value="PRY75985.1"/>
    <property type="molecule type" value="Genomic_DNA"/>
</dbReference>
<dbReference type="AlphaFoldDB" id="A0A2T0VVZ8"/>
<evidence type="ECO:0000256" key="1">
    <source>
        <dbReference type="SAM" id="SignalP"/>
    </source>
</evidence>
<organism evidence="2 3">
    <name type="scientific">Yoonia maritima</name>
    <dbReference type="NCBI Taxonomy" id="1435347"/>
    <lineage>
        <taxon>Bacteria</taxon>
        <taxon>Pseudomonadati</taxon>
        <taxon>Pseudomonadota</taxon>
        <taxon>Alphaproteobacteria</taxon>
        <taxon>Rhodobacterales</taxon>
        <taxon>Paracoccaceae</taxon>
        <taxon>Yoonia</taxon>
    </lineage>
</organism>
<evidence type="ECO:0008006" key="4">
    <source>
        <dbReference type="Google" id="ProtNLM"/>
    </source>
</evidence>
<feature type="chain" id="PRO_5015417403" description="HdeA/HdeB family protein" evidence="1">
    <location>
        <begin position="21"/>
        <end position="87"/>
    </location>
</feature>
<name>A0A2T0VVZ8_9RHOB</name>
<reference evidence="2 3" key="1">
    <citation type="submission" date="2018-03" db="EMBL/GenBank/DDBJ databases">
        <title>Genomic Encyclopedia of Archaeal and Bacterial Type Strains, Phase II (KMG-II): from individual species to whole genera.</title>
        <authorList>
            <person name="Goeker M."/>
        </authorList>
    </citation>
    <scope>NUCLEOTIDE SEQUENCE [LARGE SCALE GENOMIC DNA]</scope>
    <source>
        <strain evidence="2 3">DSM 101533</strain>
    </source>
</reference>
<gene>
    <name evidence="2" type="ORF">CLV80_11071</name>
</gene>